<evidence type="ECO:0000313" key="11">
    <source>
        <dbReference type="Proteomes" id="UP000605986"/>
    </source>
</evidence>
<evidence type="ECO:0000256" key="1">
    <source>
        <dbReference type="ARBA" id="ARBA00004651"/>
    </source>
</evidence>
<feature type="transmembrane region" description="Helical" evidence="9">
    <location>
        <begin position="65"/>
        <end position="87"/>
    </location>
</feature>
<dbReference type="InterPro" id="IPR004695">
    <property type="entry name" value="SLAC1/Mae1/Ssu1/TehA"/>
</dbReference>
<feature type="region of interest" description="Disordered" evidence="8">
    <location>
        <begin position="1"/>
        <end position="32"/>
    </location>
</feature>
<dbReference type="Proteomes" id="UP000605986">
    <property type="component" value="Unassembled WGS sequence"/>
</dbReference>
<dbReference type="EMBL" id="JAADJG010000830">
    <property type="protein sequence ID" value="KAF4435895.1"/>
    <property type="molecule type" value="Genomic_DNA"/>
</dbReference>
<dbReference type="Pfam" id="PF03595">
    <property type="entry name" value="SLAC1"/>
    <property type="match status" value="1"/>
</dbReference>
<comment type="caution">
    <text evidence="10">The sequence shown here is derived from an EMBL/GenBank/DDBJ whole genome shotgun (WGS) entry which is preliminary data.</text>
</comment>
<name>A0A8H4JNC0_9HYPO</name>
<feature type="compositionally biased region" description="Polar residues" evidence="8">
    <location>
        <begin position="1"/>
        <end position="14"/>
    </location>
</feature>
<feature type="transmembrane region" description="Helical" evidence="9">
    <location>
        <begin position="322"/>
        <end position="347"/>
    </location>
</feature>
<reference evidence="10" key="1">
    <citation type="submission" date="2020-01" db="EMBL/GenBank/DDBJ databases">
        <title>Identification and distribution of gene clusters putatively required for synthesis of sphingolipid metabolism inhibitors in phylogenetically diverse species of the filamentous fungus Fusarium.</title>
        <authorList>
            <person name="Kim H.-S."/>
            <person name="Busman M."/>
            <person name="Brown D.W."/>
            <person name="Divon H."/>
            <person name="Uhlig S."/>
            <person name="Proctor R.H."/>
        </authorList>
    </citation>
    <scope>NUCLEOTIDE SEQUENCE</scope>
    <source>
        <strain evidence="10">NRRL 53441</strain>
    </source>
</reference>
<dbReference type="OrthoDB" id="1099at2759"/>
<dbReference type="GO" id="GO:0000319">
    <property type="term" value="F:sulfite transmembrane transporter activity"/>
    <property type="evidence" value="ECO:0007669"/>
    <property type="project" value="TreeGrafter"/>
</dbReference>
<keyword evidence="3" id="KW-0813">Transport</keyword>
<feature type="transmembrane region" description="Helical" evidence="9">
    <location>
        <begin position="354"/>
        <end position="373"/>
    </location>
</feature>
<evidence type="ECO:0000256" key="3">
    <source>
        <dbReference type="ARBA" id="ARBA00022448"/>
    </source>
</evidence>
<feature type="transmembrane region" description="Helical" evidence="9">
    <location>
        <begin position="99"/>
        <end position="122"/>
    </location>
</feature>
<keyword evidence="6 9" id="KW-1133">Transmembrane helix</keyword>
<accession>A0A8H4JNC0</accession>
<comment type="similarity">
    <text evidence="2">Belongs to the tellurite-resistance/dicarboxylate transporter (TDT) family.</text>
</comment>
<proteinExistence type="inferred from homology"/>
<feature type="transmembrane region" description="Helical" evidence="9">
    <location>
        <begin position="277"/>
        <end position="302"/>
    </location>
</feature>
<keyword evidence="5 9" id="KW-0812">Transmembrane</keyword>
<gene>
    <name evidence="10" type="ORF">F53441_13403</name>
</gene>
<feature type="transmembrane region" description="Helical" evidence="9">
    <location>
        <begin position="143"/>
        <end position="166"/>
    </location>
</feature>
<feature type="transmembrane region" description="Helical" evidence="9">
    <location>
        <begin position="238"/>
        <end position="265"/>
    </location>
</feature>
<dbReference type="PANTHER" id="PTHR31686:SF1">
    <property type="entry name" value="SULFITE EFFLUX PUMP SSU1"/>
    <property type="match status" value="1"/>
</dbReference>
<evidence type="ECO:0000256" key="2">
    <source>
        <dbReference type="ARBA" id="ARBA00008566"/>
    </source>
</evidence>
<evidence type="ECO:0000256" key="8">
    <source>
        <dbReference type="SAM" id="MobiDB-lite"/>
    </source>
</evidence>
<dbReference type="AlphaFoldDB" id="A0A8H4JNC0"/>
<feature type="transmembrane region" description="Helical" evidence="9">
    <location>
        <begin position="385"/>
        <end position="409"/>
    </location>
</feature>
<organism evidence="10 11">
    <name type="scientific">Fusarium austroafricanum</name>
    <dbReference type="NCBI Taxonomy" id="2364996"/>
    <lineage>
        <taxon>Eukaryota</taxon>
        <taxon>Fungi</taxon>
        <taxon>Dikarya</taxon>
        <taxon>Ascomycota</taxon>
        <taxon>Pezizomycotina</taxon>
        <taxon>Sordariomycetes</taxon>
        <taxon>Hypocreomycetidae</taxon>
        <taxon>Hypocreales</taxon>
        <taxon>Nectriaceae</taxon>
        <taxon>Fusarium</taxon>
        <taxon>Fusarium concolor species complex</taxon>
    </lineage>
</organism>
<keyword evidence="11" id="KW-1185">Reference proteome</keyword>
<feature type="transmembrane region" description="Helical" evidence="9">
    <location>
        <begin position="209"/>
        <end position="232"/>
    </location>
</feature>
<feature type="transmembrane region" description="Helical" evidence="9">
    <location>
        <begin position="178"/>
        <end position="197"/>
    </location>
</feature>
<dbReference type="InterPro" id="IPR038665">
    <property type="entry name" value="Voltage-dep_anion_channel_sf"/>
</dbReference>
<evidence type="ECO:0000256" key="5">
    <source>
        <dbReference type="ARBA" id="ARBA00022692"/>
    </source>
</evidence>
<evidence type="ECO:0000256" key="9">
    <source>
        <dbReference type="SAM" id="Phobius"/>
    </source>
</evidence>
<dbReference type="GO" id="GO:0005886">
    <property type="term" value="C:plasma membrane"/>
    <property type="evidence" value="ECO:0007669"/>
    <property type="project" value="UniProtKB-SubCell"/>
</dbReference>
<dbReference type="InterPro" id="IPR051629">
    <property type="entry name" value="Sulfite_efflux_TDT"/>
</dbReference>
<keyword evidence="7 9" id="KW-0472">Membrane</keyword>
<evidence type="ECO:0000256" key="4">
    <source>
        <dbReference type="ARBA" id="ARBA00022475"/>
    </source>
</evidence>
<protein>
    <submittedName>
        <fullName evidence="10">Sulfite transporter Ssu1</fullName>
    </submittedName>
</protein>
<dbReference type="CDD" id="cd09318">
    <property type="entry name" value="TDT_SSU1"/>
    <property type="match status" value="1"/>
</dbReference>
<keyword evidence="4" id="KW-1003">Cell membrane</keyword>
<dbReference type="Gene3D" id="1.50.10.150">
    <property type="entry name" value="Voltage-dependent anion channel"/>
    <property type="match status" value="1"/>
</dbReference>
<dbReference type="PANTHER" id="PTHR31686">
    <property type="match status" value="1"/>
</dbReference>
<comment type="subcellular location">
    <subcellularLocation>
        <location evidence="1">Cell membrane</location>
        <topology evidence="1">Multi-pass membrane protein</topology>
    </subcellularLocation>
</comment>
<evidence type="ECO:0000313" key="10">
    <source>
        <dbReference type="EMBL" id="KAF4435895.1"/>
    </source>
</evidence>
<evidence type="ECO:0000256" key="6">
    <source>
        <dbReference type="ARBA" id="ARBA00022989"/>
    </source>
</evidence>
<evidence type="ECO:0000256" key="7">
    <source>
        <dbReference type="ARBA" id="ARBA00023136"/>
    </source>
</evidence>
<sequence length="458" mass="51054">MATPDSTSSHTHATSYFPPYRPRSKSEDRSSEATLVINPHSPAEFYHNTKDIKGAPARMLQCFRVFLQALTPSWFTTSMGTGIVSILLHNIPYNSNGLYWGSVVIFLFNTALFVMLSFFSILRYALYPGLWTTMIHHPTAPMYLAAIPMALGTLIEMIVLVCVPLWGDWVAYLCWGLWWVDSAMAIILNFGLLFLIMTIHDSHPSQVTAIWLLPMASTIVASAVGGVIAEVLPNPCHALWTLVVSYVLWGTALPLLMSFLVIYLYRLTMYQIPPKDVIASSLIPVAPLGQGAFAILKLGKVAATLMSKMNMLDGKDTQAGTILYVLGWFTGLVLWSYGLCWLIIAIASLVRRQVFFNLGCWAFTFPLGVWANAAISFGNELPLPFFKIVGTILAAIVTFLWVLVSAYTLRGMYTGQIFVAPDFDEWRKQTGSYYCKSNVSSVYPSRSKNQSLWAERED</sequence>